<reference evidence="2" key="1">
    <citation type="submission" date="2020-11" db="EMBL/GenBank/DDBJ databases">
        <authorList>
            <person name="Tran Van P."/>
        </authorList>
    </citation>
    <scope>NUCLEOTIDE SEQUENCE</scope>
</reference>
<dbReference type="EMBL" id="OC320907">
    <property type="protein sequence ID" value="CAD7409049.1"/>
    <property type="molecule type" value="Genomic_DNA"/>
</dbReference>
<evidence type="ECO:0000256" key="1">
    <source>
        <dbReference type="SAM" id="MobiDB-lite"/>
    </source>
</evidence>
<dbReference type="AlphaFoldDB" id="A0A7R9D6K2"/>
<organism evidence="2">
    <name type="scientific">Timema cristinae</name>
    <name type="common">Walking stick</name>
    <dbReference type="NCBI Taxonomy" id="61476"/>
    <lineage>
        <taxon>Eukaryota</taxon>
        <taxon>Metazoa</taxon>
        <taxon>Ecdysozoa</taxon>
        <taxon>Arthropoda</taxon>
        <taxon>Hexapoda</taxon>
        <taxon>Insecta</taxon>
        <taxon>Pterygota</taxon>
        <taxon>Neoptera</taxon>
        <taxon>Polyneoptera</taxon>
        <taxon>Phasmatodea</taxon>
        <taxon>Timematodea</taxon>
        <taxon>Timematoidea</taxon>
        <taxon>Timematidae</taxon>
        <taxon>Timema</taxon>
    </lineage>
</organism>
<name>A0A7R9D6K2_TIMCR</name>
<proteinExistence type="predicted"/>
<accession>A0A7R9D6K2</accession>
<feature type="region of interest" description="Disordered" evidence="1">
    <location>
        <begin position="39"/>
        <end position="84"/>
    </location>
</feature>
<evidence type="ECO:0000313" key="2">
    <source>
        <dbReference type="EMBL" id="CAD7409049.1"/>
    </source>
</evidence>
<sequence>MVFSLYFSFYDNTGENRSCRRRTIYATYSMIVGIADRSCGPSSSRTGLQRDGPPPSHADERSTSPQLPTMGPVTHNTEGCYDPTVPLLPSPPPPFLDREQSTSLLQLLNTITDLEGINQSKCIRICEKKKLVTILEKPPSVGLHPEKIQKSIPTFIGGLVYCESNALDHAATEAAFRWSRGTNVISPVWLANDEEAGVWIPAGSIKRFSPPLFLHANVNKLPLHSTFPVILIPLVLNFSHKNEHSPTFEHQFLQIIKYNNIDRVYGALGICVEGEWKTILEKPPPVHPTEIRTLISPSSAVELNTTSALANYDTEAGTTM</sequence>
<gene>
    <name evidence="2" type="ORF">TCEB3V08_LOCUS9835</name>
</gene>
<protein>
    <submittedName>
        <fullName evidence="2">Uncharacterized protein</fullName>
    </submittedName>
</protein>